<keyword evidence="2 4" id="KW-0238">DNA-binding</keyword>
<dbReference type="OrthoDB" id="67979at2"/>
<name>A0A542DLG7_AMYCI</name>
<dbReference type="SUPFAM" id="SSF56349">
    <property type="entry name" value="DNA breaking-rejoining enzymes"/>
    <property type="match status" value="1"/>
</dbReference>
<evidence type="ECO:0000256" key="4">
    <source>
        <dbReference type="PROSITE-ProRule" id="PRU01248"/>
    </source>
</evidence>
<dbReference type="Gene3D" id="1.10.443.10">
    <property type="entry name" value="Intergrase catalytic core"/>
    <property type="match status" value="1"/>
</dbReference>
<keyword evidence="1" id="KW-0229">DNA integration</keyword>
<evidence type="ECO:0000259" key="5">
    <source>
        <dbReference type="PROSITE" id="PS51898"/>
    </source>
</evidence>
<dbReference type="RefSeq" id="WP_141996467.1">
    <property type="nucleotide sequence ID" value="NZ_VFML01000001.1"/>
</dbReference>
<evidence type="ECO:0000259" key="6">
    <source>
        <dbReference type="PROSITE" id="PS51900"/>
    </source>
</evidence>
<dbReference type="EMBL" id="VFML01000001">
    <property type="protein sequence ID" value="TQJ01633.1"/>
    <property type="molecule type" value="Genomic_DNA"/>
</dbReference>
<dbReference type="GO" id="GO:0003677">
    <property type="term" value="F:DNA binding"/>
    <property type="evidence" value="ECO:0007669"/>
    <property type="project" value="UniProtKB-UniRule"/>
</dbReference>
<reference evidence="8 9" key="1">
    <citation type="submission" date="2019-06" db="EMBL/GenBank/DDBJ databases">
        <title>Sequencing the genomes of 1000 actinobacteria strains.</title>
        <authorList>
            <person name="Klenk H.-P."/>
        </authorList>
    </citation>
    <scope>NUCLEOTIDE SEQUENCE [LARGE SCALE GENOMIC DNA]</scope>
    <source>
        <strain evidence="8 9">DSM 45679</strain>
    </source>
</reference>
<dbReference type="InterPro" id="IPR044068">
    <property type="entry name" value="CB"/>
</dbReference>
<dbReference type="PROSITE" id="PS51900">
    <property type="entry name" value="CB"/>
    <property type="match status" value="1"/>
</dbReference>
<feature type="domain" description="Tyr recombinase" evidence="5">
    <location>
        <begin position="214"/>
        <end position="395"/>
    </location>
</feature>
<dbReference type="Proteomes" id="UP000320876">
    <property type="component" value="Unassembled WGS sequence"/>
</dbReference>
<dbReference type="GO" id="GO:0015074">
    <property type="term" value="P:DNA integration"/>
    <property type="evidence" value="ECO:0007669"/>
    <property type="project" value="UniProtKB-KW"/>
</dbReference>
<dbReference type="InterPro" id="IPR050090">
    <property type="entry name" value="Tyrosine_recombinase_XerCD"/>
</dbReference>
<dbReference type="InterPro" id="IPR013762">
    <property type="entry name" value="Integrase-like_cat_sf"/>
</dbReference>
<dbReference type="InterPro" id="IPR010998">
    <property type="entry name" value="Integrase_recombinase_N"/>
</dbReference>
<dbReference type="PROSITE" id="PS51898">
    <property type="entry name" value="TYR_RECOMBINASE"/>
    <property type="match status" value="1"/>
</dbReference>
<evidence type="ECO:0000313" key="8">
    <source>
        <dbReference type="EMBL" id="TQJ03940.1"/>
    </source>
</evidence>
<dbReference type="InterPro" id="IPR011010">
    <property type="entry name" value="DNA_brk_join_enz"/>
</dbReference>
<evidence type="ECO:0000256" key="1">
    <source>
        <dbReference type="ARBA" id="ARBA00022908"/>
    </source>
</evidence>
<dbReference type="EMBL" id="VFML01000001">
    <property type="protein sequence ID" value="TQJ03940.1"/>
    <property type="molecule type" value="Genomic_DNA"/>
</dbReference>
<sequence>MVHVLHSEVVGPLEPYADGFARELVRRGYAVNAAAHQLGLVAHLSRWMMSQRLEAVDLTPEALGQYVEVRRRTGHRNLRTVKALTPLLEYLRGLGSVPVMESPTPQTAAARLLQQYRDYLIEDRDLRPKVVVGYVESVRPFIEAHVRAGAGELSVLRAADVTAFMVASSRWLAPKTVQRQASALRSLLRYWHVQGLLATSLVEAVPKIATGYPAVPRALPPAQVNELLASCDRDCVTGRRDFAMLILLSRLGLRSGEVAGLGLDDVDWQCGEITVTGKGPRSDRLPLPDDVGQALVDYLCHGRPAGALDRSVFIRIKAPHHGLTAGGVTQAVAAAAHRAGVGTVYAHRLRHSAATSMLAAGASLAEIGQVLRHRGSVTTAAYATVDVAALRTLARPWPTGGVS</sequence>
<keyword evidence="9" id="KW-1185">Reference proteome</keyword>
<feature type="domain" description="Core-binding (CB)" evidence="6">
    <location>
        <begin position="107"/>
        <end position="192"/>
    </location>
</feature>
<comment type="caution">
    <text evidence="8">The sequence shown here is derived from an EMBL/GenBank/DDBJ whole genome shotgun (WGS) entry which is preliminary data.</text>
</comment>
<dbReference type="AlphaFoldDB" id="A0A542DLG7"/>
<evidence type="ECO:0000256" key="2">
    <source>
        <dbReference type="ARBA" id="ARBA00023125"/>
    </source>
</evidence>
<dbReference type="Pfam" id="PF02899">
    <property type="entry name" value="Phage_int_SAM_1"/>
    <property type="match status" value="1"/>
</dbReference>
<organism evidence="8 9">
    <name type="scientific">Amycolatopsis cihanbeyliensis</name>
    <dbReference type="NCBI Taxonomy" id="1128664"/>
    <lineage>
        <taxon>Bacteria</taxon>
        <taxon>Bacillati</taxon>
        <taxon>Actinomycetota</taxon>
        <taxon>Actinomycetes</taxon>
        <taxon>Pseudonocardiales</taxon>
        <taxon>Pseudonocardiaceae</taxon>
        <taxon>Amycolatopsis</taxon>
    </lineage>
</organism>
<proteinExistence type="predicted"/>
<keyword evidence="3" id="KW-0233">DNA recombination</keyword>
<dbReference type="GO" id="GO:0006310">
    <property type="term" value="P:DNA recombination"/>
    <property type="evidence" value="ECO:0007669"/>
    <property type="project" value="UniProtKB-KW"/>
</dbReference>
<protein>
    <submittedName>
        <fullName evidence="8">Site-specific recombinase XerD</fullName>
    </submittedName>
</protein>
<dbReference type="InterPro" id="IPR004107">
    <property type="entry name" value="Integrase_SAM-like_N"/>
</dbReference>
<evidence type="ECO:0000313" key="9">
    <source>
        <dbReference type="Proteomes" id="UP000320876"/>
    </source>
</evidence>
<dbReference type="Pfam" id="PF00589">
    <property type="entry name" value="Phage_integrase"/>
    <property type="match status" value="1"/>
</dbReference>
<dbReference type="PANTHER" id="PTHR30349">
    <property type="entry name" value="PHAGE INTEGRASE-RELATED"/>
    <property type="match status" value="1"/>
</dbReference>
<dbReference type="InterPro" id="IPR002104">
    <property type="entry name" value="Integrase_catalytic"/>
</dbReference>
<dbReference type="Gene3D" id="1.10.150.130">
    <property type="match status" value="1"/>
</dbReference>
<dbReference type="PANTHER" id="PTHR30349:SF90">
    <property type="entry name" value="TYROSINE RECOMBINASE XERD"/>
    <property type="match status" value="1"/>
</dbReference>
<accession>A0A542DLG7</accession>
<evidence type="ECO:0000313" key="7">
    <source>
        <dbReference type="EMBL" id="TQJ01633.1"/>
    </source>
</evidence>
<gene>
    <name evidence="7" type="ORF">FB471_1328</name>
    <name evidence="8" type="ORF">FB471_3716</name>
</gene>
<evidence type="ECO:0000256" key="3">
    <source>
        <dbReference type="ARBA" id="ARBA00023172"/>
    </source>
</evidence>